<feature type="region of interest" description="Disordered" evidence="1">
    <location>
        <begin position="37"/>
        <end position="56"/>
    </location>
</feature>
<name>A0ABP7KV93_9MICO</name>
<gene>
    <name evidence="2" type="ORF">GCM10022381_30930</name>
</gene>
<feature type="compositionally biased region" description="Low complexity" evidence="1">
    <location>
        <begin position="44"/>
        <end position="56"/>
    </location>
</feature>
<dbReference type="Proteomes" id="UP001501803">
    <property type="component" value="Unassembled WGS sequence"/>
</dbReference>
<sequence>MSENPWIQVAPGVFQRRYGTLDVSVVVIFDRVLDKGGRRGRIDPLNPLNPLNPEGL</sequence>
<keyword evidence="3" id="KW-1185">Reference proteome</keyword>
<comment type="caution">
    <text evidence="2">The sequence shown here is derived from an EMBL/GenBank/DDBJ whole genome shotgun (WGS) entry which is preliminary data.</text>
</comment>
<reference evidence="3" key="1">
    <citation type="journal article" date="2019" name="Int. J. Syst. Evol. Microbiol.">
        <title>The Global Catalogue of Microorganisms (GCM) 10K type strain sequencing project: providing services to taxonomists for standard genome sequencing and annotation.</title>
        <authorList>
            <consortium name="The Broad Institute Genomics Platform"/>
            <consortium name="The Broad Institute Genome Sequencing Center for Infectious Disease"/>
            <person name="Wu L."/>
            <person name="Ma J."/>
        </authorList>
    </citation>
    <scope>NUCLEOTIDE SEQUENCE [LARGE SCALE GENOMIC DNA]</scope>
    <source>
        <strain evidence="3">JCM 17021</strain>
    </source>
</reference>
<accession>A0ABP7KV93</accession>
<protein>
    <submittedName>
        <fullName evidence="2">Uncharacterized protein</fullName>
    </submittedName>
</protein>
<dbReference type="RefSeq" id="WP_345068333.1">
    <property type="nucleotide sequence ID" value="NZ_BAABCN010000010.1"/>
</dbReference>
<evidence type="ECO:0000256" key="1">
    <source>
        <dbReference type="SAM" id="MobiDB-lite"/>
    </source>
</evidence>
<evidence type="ECO:0000313" key="2">
    <source>
        <dbReference type="EMBL" id="GAA3886645.1"/>
    </source>
</evidence>
<proteinExistence type="predicted"/>
<organism evidence="2 3">
    <name type="scientific">Leifsonia kafniensis</name>
    <dbReference type="NCBI Taxonomy" id="475957"/>
    <lineage>
        <taxon>Bacteria</taxon>
        <taxon>Bacillati</taxon>
        <taxon>Actinomycetota</taxon>
        <taxon>Actinomycetes</taxon>
        <taxon>Micrococcales</taxon>
        <taxon>Microbacteriaceae</taxon>
        <taxon>Leifsonia</taxon>
    </lineage>
</organism>
<dbReference type="EMBL" id="BAABCN010000010">
    <property type="protein sequence ID" value="GAA3886645.1"/>
    <property type="molecule type" value="Genomic_DNA"/>
</dbReference>
<evidence type="ECO:0000313" key="3">
    <source>
        <dbReference type="Proteomes" id="UP001501803"/>
    </source>
</evidence>